<protein>
    <recommendedName>
        <fullName evidence="10">Endonuclease</fullName>
        <ecNumber evidence="10">3.1.30.-</ecNumber>
    </recommendedName>
</protein>
<proteinExistence type="inferred from homology"/>
<keyword evidence="5 10" id="KW-0255">Endonuclease</keyword>
<dbReference type="Proteomes" id="UP000605846">
    <property type="component" value="Unassembled WGS sequence"/>
</dbReference>
<evidence type="ECO:0000256" key="8">
    <source>
        <dbReference type="PIRSR" id="PIRSR640255-1"/>
    </source>
</evidence>
<sequence length="297" mass="33447">MANMTQFLWLSLGFFLGLLCMLTAGPRGVVEQCPQLHRHVARDVDSSILQFGNPGPISDLLKRDEYVASYNRRDRVPNWVGEHLTKQSLIPGPDVSRKNSQFTEDTSIPALFRALLSDYRGSGYDRGHMAPAADAVATQQAMNQTFLLTNMCPQVGVGFNRNYWAYFENFCRDLTNNFTDVYVYTGPLFLPQKNGGGQFDKRGRAEYTMTYSLLGEANVAVPTHFYKVILIPQGDTYASAAFVLPNQAIPSETHLMDFKVDLQAIEKASGLVYFDQLDRSQFTDLCDITTCEVKRYQ</sequence>
<dbReference type="EC" id="3.1.30.-" evidence="10"/>
<dbReference type="CDD" id="cd00091">
    <property type="entry name" value="NUC"/>
    <property type="match status" value="1"/>
</dbReference>
<evidence type="ECO:0000256" key="4">
    <source>
        <dbReference type="ARBA" id="ARBA00022723"/>
    </source>
</evidence>
<dbReference type="OrthoDB" id="5418055at2759"/>
<keyword evidence="4 9" id="KW-0479">Metal-binding</keyword>
<dbReference type="InterPro" id="IPR044929">
    <property type="entry name" value="DNA/RNA_non-sp_Endonuclease_sf"/>
</dbReference>
<comment type="caution">
    <text evidence="14">The sequence shown here is derived from an EMBL/GenBank/DDBJ whole genome shotgun (WGS) entry which is preliminary data.</text>
</comment>
<accession>A0A8H7ELH1</accession>
<dbReference type="GO" id="GO:0046872">
    <property type="term" value="F:metal ion binding"/>
    <property type="evidence" value="ECO:0007669"/>
    <property type="project" value="UniProtKB-KW"/>
</dbReference>
<feature type="chain" id="PRO_5034487115" description="Endonuclease" evidence="11">
    <location>
        <begin position="25"/>
        <end position="297"/>
    </location>
</feature>
<evidence type="ECO:0000313" key="15">
    <source>
        <dbReference type="Proteomes" id="UP000605846"/>
    </source>
</evidence>
<evidence type="ECO:0000256" key="5">
    <source>
        <dbReference type="ARBA" id="ARBA00022759"/>
    </source>
</evidence>
<evidence type="ECO:0000256" key="9">
    <source>
        <dbReference type="PIRSR" id="PIRSR640255-2"/>
    </source>
</evidence>
<dbReference type="Gene3D" id="3.40.570.10">
    <property type="entry name" value="Extracellular Endonuclease, subunit A"/>
    <property type="match status" value="1"/>
</dbReference>
<dbReference type="GO" id="GO:0000014">
    <property type="term" value="F:single-stranded DNA endodeoxyribonuclease activity"/>
    <property type="evidence" value="ECO:0007669"/>
    <property type="project" value="TreeGrafter"/>
</dbReference>
<dbReference type="GO" id="GO:0005743">
    <property type="term" value="C:mitochondrial inner membrane"/>
    <property type="evidence" value="ECO:0007669"/>
    <property type="project" value="TreeGrafter"/>
</dbReference>
<evidence type="ECO:0000256" key="2">
    <source>
        <dbReference type="ARBA" id="ARBA00010052"/>
    </source>
</evidence>
<evidence type="ECO:0000313" key="14">
    <source>
        <dbReference type="EMBL" id="KAF7722713.1"/>
    </source>
</evidence>
<feature type="active site" description="Proton acceptor" evidence="8">
    <location>
        <position position="128"/>
    </location>
</feature>
<dbReference type="GO" id="GO:0005634">
    <property type="term" value="C:nucleus"/>
    <property type="evidence" value="ECO:0007669"/>
    <property type="project" value="TreeGrafter"/>
</dbReference>
<keyword evidence="7" id="KW-0460">Magnesium</keyword>
<dbReference type="PROSITE" id="PS01070">
    <property type="entry name" value="NUCLEASE_NON_SPEC"/>
    <property type="match status" value="1"/>
</dbReference>
<dbReference type="InterPro" id="IPR018524">
    <property type="entry name" value="DNA/RNA_endonuclease_AS"/>
</dbReference>
<evidence type="ECO:0000259" key="12">
    <source>
        <dbReference type="SMART" id="SM00477"/>
    </source>
</evidence>
<evidence type="ECO:0000259" key="13">
    <source>
        <dbReference type="SMART" id="SM00892"/>
    </source>
</evidence>
<gene>
    <name evidence="14" type="primary">NUC1_1</name>
    <name evidence="14" type="ORF">EC973_002839</name>
</gene>
<keyword evidence="6 10" id="KW-0378">Hydrolase</keyword>
<evidence type="ECO:0000256" key="6">
    <source>
        <dbReference type="ARBA" id="ARBA00022801"/>
    </source>
</evidence>
<dbReference type="GO" id="GO:0003676">
    <property type="term" value="F:nucleic acid binding"/>
    <property type="evidence" value="ECO:0007669"/>
    <property type="project" value="InterPro"/>
</dbReference>
<evidence type="ECO:0000256" key="7">
    <source>
        <dbReference type="ARBA" id="ARBA00022842"/>
    </source>
</evidence>
<dbReference type="SUPFAM" id="SSF54060">
    <property type="entry name" value="His-Me finger endonucleases"/>
    <property type="match status" value="1"/>
</dbReference>
<keyword evidence="3 10" id="KW-0540">Nuclease</keyword>
<name>A0A8H7ELH1_9FUNG</name>
<dbReference type="InterPro" id="IPR044925">
    <property type="entry name" value="His-Me_finger_sf"/>
</dbReference>
<evidence type="ECO:0000256" key="11">
    <source>
        <dbReference type="SAM" id="SignalP"/>
    </source>
</evidence>
<feature type="domain" description="ENPP1-3/EXOG-like endonuclease/phosphodiesterase" evidence="12">
    <location>
        <begin position="63"/>
        <end position="280"/>
    </location>
</feature>
<dbReference type="SMART" id="SM00892">
    <property type="entry name" value="Endonuclease_NS"/>
    <property type="match status" value="1"/>
</dbReference>
<keyword evidence="11" id="KW-0732">Signal</keyword>
<dbReference type="SMART" id="SM00477">
    <property type="entry name" value="NUC"/>
    <property type="match status" value="1"/>
</dbReference>
<dbReference type="GO" id="GO:0006309">
    <property type="term" value="P:apoptotic DNA fragmentation"/>
    <property type="evidence" value="ECO:0007669"/>
    <property type="project" value="TreeGrafter"/>
</dbReference>
<evidence type="ECO:0000256" key="10">
    <source>
        <dbReference type="RuleBase" id="RU366055"/>
    </source>
</evidence>
<dbReference type="AlphaFoldDB" id="A0A8H7ELH1"/>
<keyword evidence="15" id="KW-1185">Reference proteome</keyword>
<comment type="cofactor">
    <cofactor evidence="1 10">
        <name>Mg(2+)</name>
        <dbReference type="ChEBI" id="CHEBI:18420"/>
    </cofactor>
</comment>
<feature type="binding site" evidence="9">
    <location>
        <position position="160"/>
    </location>
    <ligand>
        <name>Mg(2+)</name>
        <dbReference type="ChEBI" id="CHEBI:18420"/>
        <note>catalytic</note>
    </ligand>
</feature>
<dbReference type="PANTHER" id="PTHR13966:SF5">
    <property type="entry name" value="ENDONUCLEASE G, MITOCHONDRIAL"/>
    <property type="match status" value="1"/>
</dbReference>
<comment type="similarity">
    <text evidence="2 10">Belongs to the DNA/RNA non-specific endonuclease family.</text>
</comment>
<reference evidence="14" key="1">
    <citation type="submission" date="2020-01" db="EMBL/GenBank/DDBJ databases">
        <title>Genome Sequencing of Three Apophysomyces-Like Fungal Strains Confirms a Novel Fungal Genus in the Mucoromycota with divergent Burkholderia-like Endosymbiotic Bacteria.</title>
        <authorList>
            <person name="Stajich J.E."/>
            <person name="Macias A.M."/>
            <person name="Carter-House D."/>
            <person name="Lovett B."/>
            <person name="Kasson L.R."/>
            <person name="Berry K."/>
            <person name="Grigoriev I."/>
            <person name="Chang Y."/>
            <person name="Spatafora J."/>
            <person name="Kasson M.T."/>
        </authorList>
    </citation>
    <scope>NUCLEOTIDE SEQUENCE</scope>
    <source>
        <strain evidence="14">NRRL A-21654</strain>
    </source>
</reference>
<feature type="signal peptide" evidence="11">
    <location>
        <begin position="1"/>
        <end position="24"/>
    </location>
</feature>
<dbReference type="EMBL" id="JABAYA010000181">
    <property type="protein sequence ID" value="KAF7722713.1"/>
    <property type="molecule type" value="Genomic_DNA"/>
</dbReference>
<dbReference type="InterPro" id="IPR040255">
    <property type="entry name" value="Non-specific_endonuclease"/>
</dbReference>
<dbReference type="PANTHER" id="PTHR13966">
    <property type="entry name" value="ENDONUCLEASE RELATED"/>
    <property type="match status" value="1"/>
</dbReference>
<evidence type="ECO:0000256" key="1">
    <source>
        <dbReference type="ARBA" id="ARBA00001946"/>
    </source>
</evidence>
<dbReference type="GO" id="GO:0004521">
    <property type="term" value="F:RNA endonuclease activity"/>
    <property type="evidence" value="ECO:0007669"/>
    <property type="project" value="TreeGrafter"/>
</dbReference>
<feature type="domain" description="DNA/RNA non-specific endonuclease/pyrophosphatase/phosphodiesterase" evidence="13">
    <location>
        <begin position="62"/>
        <end position="280"/>
    </location>
</feature>
<organism evidence="14 15">
    <name type="scientific">Apophysomyces ossiformis</name>
    <dbReference type="NCBI Taxonomy" id="679940"/>
    <lineage>
        <taxon>Eukaryota</taxon>
        <taxon>Fungi</taxon>
        <taxon>Fungi incertae sedis</taxon>
        <taxon>Mucoromycota</taxon>
        <taxon>Mucoromycotina</taxon>
        <taxon>Mucoromycetes</taxon>
        <taxon>Mucorales</taxon>
        <taxon>Mucorineae</taxon>
        <taxon>Mucoraceae</taxon>
        <taxon>Apophysomyces</taxon>
    </lineage>
</organism>
<dbReference type="InterPro" id="IPR001604">
    <property type="entry name" value="Endo_G_ENPP1-like_dom"/>
</dbReference>
<dbReference type="InterPro" id="IPR020821">
    <property type="entry name" value="ENPP1-3/EXOG-like_nuc-like"/>
</dbReference>
<dbReference type="Pfam" id="PF01223">
    <property type="entry name" value="Endonuclease_NS"/>
    <property type="match status" value="1"/>
</dbReference>
<evidence type="ECO:0000256" key="3">
    <source>
        <dbReference type="ARBA" id="ARBA00022722"/>
    </source>
</evidence>